<reference evidence="2" key="2">
    <citation type="submission" date="2023-04" db="EMBL/GenBank/DDBJ databases">
        <authorList>
            <person name="Bruccoleri R.E."/>
            <person name="Oakeley E.J."/>
            <person name="Faust A.-M."/>
            <person name="Dessus-Babus S."/>
            <person name="Altorfer M."/>
            <person name="Burckhardt D."/>
            <person name="Oertli M."/>
            <person name="Naumann U."/>
            <person name="Petersen F."/>
            <person name="Wong J."/>
        </authorList>
    </citation>
    <scope>NUCLEOTIDE SEQUENCE</scope>
    <source>
        <strain evidence="2">GSM-AAB239-AS_SAM_17_03QT</strain>
        <tissue evidence="2">Leaf</tissue>
    </source>
</reference>
<feature type="transmembrane region" description="Helical" evidence="1">
    <location>
        <begin position="36"/>
        <end position="61"/>
    </location>
</feature>
<keyword evidence="3" id="KW-1185">Reference proteome</keyword>
<sequence>MALMIYNLTPEFMFTMAGRGSIEVVPPLSRAAIATLWAFSMPSLIIVVCSRWASVWAAVCFR</sequence>
<name>A0AAX6G9Q2_IRIPA</name>
<accession>A0AAX6G9Q2</accession>
<dbReference type="AlphaFoldDB" id="A0AAX6G9Q2"/>
<dbReference type="Proteomes" id="UP001140949">
    <property type="component" value="Unassembled WGS sequence"/>
</dbReference>
<evidence type="ECO:0000256" key="1">
    <source>
        <dbReference type="SAM" id="Phobius"/>
    </source>
</evidence>
<evidence type="ECO:0000313" key="2">
    <source>
        <dbReference type="EMBL" id="KAJ6825424.1"/>
    </source>
</evidence>
<reference evidence="2" key="1">
    <citation type="journal article" date="2023" name="GigaByte">
        <title>Genome assembly of the bearded iris, Iris pallida Lam.</title>
        <authorList>
            <person name="Bruccoleri R.E."/>
            <person name="Oakeley E.J."/>
            <person name="Faust A.M.E."/>
            <person name="Altorfer M."/>
            <person name="Dessus-Babus S."/>
            <person name="Burckhardt D."/>
            <person name="Oertli M."/>
            <person name="Naumann U."/>
            <person name="Petersen F."/>
            <person name="Wong J."/>
        </authorList>
    </citation>
    <scope>NUCLEOTIDE SEQUENCE</scope>
    <source>
        <strain evidence="2">GSM-AAB239-AS_SAM_17_03QT</strain>
    </source>
</reference>
<organism evidence="2 3">
    <name type="scientific">Iris pallida</name>
    <name type="common">Sweet iris</name>
    <dbReference type="NCBI Taxonomy" id="29817"/>
    <lineage>
        <taxon>Eukaryota</taxon>
        <taxon>Viridiplantae</taxon>
        <taxon>Streptophyta</taxon>
        <taxon>Embryophyta</taxon>
        <taxon>Tracheophyta</taxon>
        <taxon>Spermatophyta</taxon>
        <taxon>Magnoliopsida</taxon>
        <taxon>Liliopsida</taxon>
        <taxon>Asparagales</taxon>
        <taxon>Iridaceae</taxon>
        <taxon>Iridoideae</taxon>
        <taxon>Irideae</taxon>
        <taxon>Iris</taxon>
    </lineage>
</organism>
<proteinExistence type="predicted"/>
<keyword evidence="1" id="KW-1133">Transmembrane helix</keyword>
<evidence type="ECO:0000313" key="3">
    <source>
        <dbReference type="Proteomes" id="UP001140949"/>
    </source>
</evidence>
<comment type="caution">
    <text evidence="2">The sequence shown here is derived from an EMBL/GenBank/DDBJ whole genome shotgun (WGS) entry which is preliminary data.</text>
</comment>
<protein>
    <submittedName>
        <fullName evidence="2">Uncharacterized protein</fullName>
    </submittedName>
</protein>
<gene>
    <name evidence="2" type="ORF">M6B38_376075</name>
</gene>
<keyword evidence="1" id="KW-0472">Membrane</keyword>
<keyword evidence="1" id="KW-0812">Transmembrane</keyword>
<dbReference type="EMBL" id="JANAVB010021600">
    <property type="protein sequence ID" value="KAJ6825424.1"/>
    <property type="molecule type" value="Genomic_DNA"/>
</dbReference>